<dbReference type="GeneID" id="94582569"/>
<proteinExistence type="predicted"/>
<dbReference type="RefSeq" id="XP_068138006.1">
    <property type="nucleotide sequence ID" value="XM_068281905.1"/>
</dbReference>
<accession>A0A1D8N5W4</accession>
<evidence type="ECO:0000313" key="1">
    <source>
        <dbReference type="EMBL" id="AOW01004.1"/>
    </source>
</evidence>
<evidence type="ECO:0000313" key="2">
    <source>
        <dbReference type="Proteomes" id="UP000182444"/>
    </source>
</evidence>
<gene>
    <name evidence="1" type="ORF">YALI1_B00711g</name>
</gene>
<dbReference type="Proteomes" id="UP000182444">
    <property type="component" value="Chromosome 1B"/>
</dbReference>
<sequence length="88" mass="9928">MVPLKPVRRELWNGVCFERFGDLAAIPLRFCGYPAAIQQLLSNPRASPQMKITVHQSPPATDNQSLPIWRSLHDPKVCAESCIEREVT</sequence>
<name>A0A1D8N5W4_YARLL</name>
<protein>
    <submittedName>
        <fullName evidence="1">Uncharacterized protein</fullName>
    </submittedName>
</protein>
<dbReference type="VEuPathDB" id="FungiDB:YALI1_B00711g"/>
<organism evidence="1 2">
    <name type="scientific">Yarrowia lipolytica</name>
    <name type="common">Candida lipolytica</name>
    <dbReference type="NCBI Taxonomy" id="4952"/>
    <lineage>
        <taxon>Eukaryota</taxon>
        <taxon>Fungi</taxon>
        <taxon>Dikarya</taxon>
        <taxon>Ascomycota</taxon>
        <taxon>Saccharomycotina</taxon>
        <taxon>Dipodascomycetes</taxon>
        <taxon>Dipodascales</taxon>
        <taxon>Dipodascales incertae sedis</taxon>
        <taxon>Yarrowia</taxon>
    </lineage>
</organism>
<dbReference type="AlphaFoldDB" id="A0A1D8N5W4"/>
<dbReference type="EMBL" id="CP017554">
    <property type="protein sequence ID" value="AOW01004.1"/>
    <property type="molecule type" value="Genomic_DNA"/>
</dbReference>
<reference evidence="1 2" key="1">
    <citation type="journal article" date="2016" name="PLoS ONE">
        <title>Sequence Assembly of Yarrowia lipolytica Strain W29/CLIB89 Shows Transposable Element Diversity.</title>
        <authorList>
            <person name="Magnan C."/>
            <person name="Yu J."/>
            <person name="Chang I."/>
            <person name="Jahn E."/>
            <person name="Kanomata Y."/>
            <person name="Wu J."/>
            <person name="Zeller M."/>
            <person name="Oakes M."/>
            <person name="Baldi P."/>
            <person name="Sandmeyer S."/>
        </authorList>
    </citation>
    <scope>NUCLEOTIDE SEQUENCE [LARGE SCALE GENOMIC DNA]</scope>
    <source>
        <strain evidence="2">CLIB89(W29)</strain>
    </source>
</reference>